<evidence type="ECO:0000256" key="6">
    <source>
        <dbReference type="ARBA" id="ARBA00022801"/>
    </source>
</evidence>
<dbReference type="PRINTS" id="PR00781">
    <property type="entry name" value="LIPOSIGPTASE"/>
</dbReference>
<organism evidence="12 13">
    <name type="scientific">Nicoliella lavandulae</name>
    <dbReference type="NCBI Taxonomy" id="3082954"/>
    <lineage>
        <taxon>Bacteria</taxon>
        <taxon>Bacillati</taxon>
        <taxon>Bacillota</taxon>
        <taxon>Bacilli</taxon>
        <taxon>Lactobacillales</taxon>
        <taxon>Lactobacillaceae</taxon>
        <taxon>Nicoliella</taxon>
    </lineage>
</organism>
<evidence type="ECO:0000256" key="10">
    <source>
        <dbReference type="RuleBase" id="RU000594"/>
    </source>
</evidence>
<dbReference type="PANTHER" id="PTHR33695:SF1">
    <property type="entry name" value="LIPOPROTEIN SIGNAL PEPTIDASE"/>
    <property type="match status" value="1"/>
</dbReference>
<comment type="pathway">
    <text evidence="9">Protein modification; lipoprotein biosynthesis (signal peptide cleavage).</text>
</comment>
<comment type="subcellular location">
    <subcellularLocation>
        <location evidence="9">Cell membrane</location>
        <topology evidence="9">Multi-pass membrane protein</topology>
    </subcellularLocation>
</comment>
<evidence type="ECO:0000256" key="1">
    <source>
        <dbReference type="ARBA" id="ARBA00006139"/>
    </source>
</evidence>
<dbReference type="Pfam" id="PF01252">
    <property type="entry name" value="Peptidase_A8"/>
    <property type="match status" value="1"/>
</dbReference>
<feature type="active site" evidence="9">
    <location>
        <position position="113"/>
    </location>
</feature>
<comment type="function">
    <text evidence="9 10">This protein specifically catalyzes the removal of signal peptides from prolipoproteins.</text>
</comment>
<comment type="caution">
    <text evidence="12">The sequence shown here is derived from an EMBL/GenBank/DDBJ whole genome shotgun (WGS) entry which is preliminary data.</text>
</comment>
<evidence type="ECO:0000256" key="2">
    <source>
        <dbReference type="ARBA" id="ARBA00022475"/>
    </source>
</evidence>
<accession>A0ABU8SL45</accession>
<evidence type="ECO:0000256" key="11">
    <source>
        <dbReference type="RuleBase" id="RU004181"/>
    </source>
</evidence>
<dbReference type="NCBIfam" id="TIGR00077">
    <property type="entry name" value="lspA"/>
    <property type="match status" value="1"/>
</dbReference>
<feature type="transmembrane region" description="Helical" evidence="9">
    <location>
        <begin position="123"/>
        <end position="147"/>
    </location>
</feature>
<dbReference type="InterPro" id="IPR001872">
    <property type="entry name" value="Peptidase_A8"/>
</dbReference>
<dbReference type="PROSITE" id="PS00855">
    <property type="entry name" value="SPASE_II"/>
    <property type="match status" value="1"/>
</dbReference>
<feature type="transmembrane region" description="Helical" evidence="9">
    <location>
        <begin position="60"/>
        <end position="78"/>
    </location>
</feature>
<keyword evidence="2 9" id="KW-1003">Cell membrane</keyword>
<keyword evidence="8 9" id="KW-0472">Membrane</keyword>
<comment type="catalytic activity">
    <reaction evidence="9 10">
        <text>Release of signal peptides from bacterial membrane prolipoproteins. Hydrolyzes -Xaa-Yaa-Zaa-|-(S,diacylglyceryl)Cys-, in which Xaa is hydrophobic (preferably Leu), and Yaa (Ala or Ser) and Zaa (Gly or Ala) have small, neutral side chains.</text>
        <dbReference type="EC" id="3.4.23.36"/>
    </reaction>
</comment>
<gene>
    <name evidence="9 12" type="primary">lspA</name>
    <name evidence="12" type="ORF">R4146_05545</name>
</gene>
<name>A0ABU8SL45_9LACO</name>
<evidence type="ECO:0000313" key="13">
    <source>
        <dbReference type="Proteomes" id="UP001370590"/>
    </source>
</evidence>
<evidence type="ECO:0000256" key="8">
    <source>
        <dbReference type="ARBA" id="ARBA00023136"/>
    </source>
</evidence>
<reference evidence="12 13" key="1">
    <citation type="submission" date="2023-10" db="EMBL/GenBank/DDBJ databases">
        <title>Nicoliella lavandulae sp. nov. isolated from Lavandula angustifolia flowers.</title>
        <authorList>
            <person name="Alcantara C."/>
            <person name="Zuniga M."/>
            <person name="Landete J.M."/>
            <person name="Monedero V."/>
        </authorList>
    </citation>
    <scope>NUCLEOTIDE SEQUENCE [LARGE SCALE GENOMIC DNA]</scope>
    <source>
        <strain evidence="12 13">Es01</strain>
    </source>
</reference>
<dbReference type="EMBL" id="JAWMWH010000001">
    <property type="protein sequence ID" value="MEJ6400621.1"/>
    <property type="molecule type" value="Genomic_DNA"/>
</dbReference>
<evidence type="ECO:0000313" key="12">
    <source>
        <dbReference type="EMBL" id="MEJ6400621.1"/>
    </source>
</evidence>
<evidence type="ECO:0000256" key="4">
    <source>
        <dbReference type="ARBA" id="ARBA00022692"/>
    </source>
</evidence>
<keyword evidence="3 9" id="KW-0645">Protease</keyword>
<comment type="similarity">
    <text evidence="1 9 11">Belongs to the peptidase A8 family.</text>
</comment>
<dbReference type="PANTHER" id="PTHR33695">
    <property type="entry name" value="LIPOPROTEIN SIGNAL PEPTIDASE"/>
    <property type="match status" value="1"/>
</dbReference>
<dbReference type="RefSeq" id="WP_339960427.1">
    <property type="nucleotide sequence ID" value="NZ_JAWMWH010000001.1"/>
</dbReference>
<evidence type="ECO:0000256" key="3">
    <source>
        <dbReference type="ARBA" id="ARBA00022670"/>
    </source>
</evidence>
<sequence length="155" mass="17325">MPYFYIIGLLVVLIGADQGIKAWISVTIPQGQFNDLIPGVLSLTNLHNHGAAWSMLQGKMNFFIIISIIAAAVMVYYLIKLRHHVGYAITICLLLAGTIGNFIDRLVHGYVVDMFHLALDLPFLNFVFNFADACLTVGVIMLLIMLWRSDKKEAK</sequence>
<feature type="transmembrane region" description="Helical" evidence="9">
    <location>
        <begin position="85"/>
        <end position="103"/>
    </location>
</feature>
<comment type="caution">
    <text evidence="9">Lacks conserved residue(s) required for the propagation of feature annotation.</text>
</comment>
<protein>
    <recommendedName>
        <fullName evidence="9">Lipoprotein signal peptidase</fullName>
        <ecNumber evidence="9">3.4.23.36</ecNumber>
    </recommendedName>
    <alternativeName>
        <fullName evidence="9">Prolipoprotein signal peptidase</fullName>
    </alternativeName>
    <alternativeName>
        <fullName evidence="9">Signal peptidase II</fullName>
        <shortName evidence="9">SPase II</shortName>
    </alternativeName>
</protein>
<evidence type="ECO:0000256" key="7">
    <source>
        <dbReference type="ARBA" id="ARBA00022989"/>
    </source>
</evidence>
<keyword evidence="5 9" id="KW-0064">Aspartyl protease</keyword>
<feature type="active site" evidence="9">
    <location>
        <position position="132"/>
    </location>
</feature>
<keyword evidence="13" id="KW-1185">Reference proteome</keyword>
<dbReference type="EC" id="3.4.23.36" evidence="9"/>
<keyword evidence="7 9" id="KW-1133">Transmembrane helix</keyword>
<dbReference type="GO" id="GO:0004190">
    <property type="term" value="F:aspartic-type endopeptidase activity"/>
    <property type="evidence" value="ECO:0007669"/>
    <property type="project" value="UniProtKB-EC"/>
</dbReference>
<dbReference type="Proteomes" id="UP001370590">
    <property type="component" value="Unassembled WGS sequence"/>
</dbReference>
<proteinExistence type="inferred from homology"/>
<dbReference type="HAMAP" id="MF_00161">
    <property type="entry name" value="LspA"/>
    <property type="match status" value="1"/>
</dbReference>
<keyword evidence="4 9" id="KW-0812">Transmembrane</keyword>
<evidence type="ECO:0000256" key="5">
    <source>
        <dbReference type="ARBA" id="ARBA00022750"/>
    </source>
</evidence>
<keyword evidence="6 9" id="KW-0378">Hydrolase</keyword>
<evidence type="ECO:0000256" key="9">
    <source>
        <dbReference type="HAMAP-Rule" id="MF_00161"/>
    </source>
</evidence>